<reference evidence="5 6" key="1">
    <citation type="journal article" date="2011" name="J. Bacteriol.">
        <title>Draft genome sequence of Caloramator australicus strain RC3T, a thermoanaerobe from the Great Artesian Basin of Australia.</title>
        <authorList>
            <person name="Ogg C.D."/>
            <person name="Patel B.K.C."/>
        </authorList>
    </citation>
    <scope>NUCLEOTIDE SEQUENCE [LARGE SCALE GENOMIC DNA]</scope>
    <source>
        <strain evidence="5 6">RC3</strain>
    </source>
</reference>
<dbReference type="GO" id="GO:0005737">
    <property type="term" value="C:cytoplasm"/>
    <property type="evidence" value="ECO:0007669"/>
    <property type="project" value="TreeGrafter"/>
</dbReference>
<comment type="caution">
    <text evidence="5">The sequence shown here is derived from an EMBL/GenBank/DDBJ whole genome shotgun (WGS) entry which is preliminary data.</text>
</comment>
<comment type="similarity">
    <text evidence="1">Belongs to the GTP cyclohydrolase I type 2/NIF3 family.</text>
</comment>
<protein>
    <recommendedName>
        <fullName evidence="2">GTP cyclohydrolase 1 type 2 homolog</fullName>
    </recommendedName>
</protein>
<dbReference type="STRING" id="857293.CAAU_1047"/>
<keyword evidence="6" id="KW-1185">Reference proteome</keyword>
<dbReference type="FunFam" id="3.40.1390.30:FF:000001">
    <property type="entry name" value="GTP cyclohydrolase 1 type 2"/>
    <property type="match status" value="1"/>
</dbReference>
<gene>
    <name evidence="5" type="ORF">CAAU_1047</name>
</gene>
<name>I7J4W2_9CLOT</name>
<dbReference type="InterPro" id="IPR002678">
    <property type="entry name" value="DUF34/NIF3"/>
</dbReference>
<dbReference type="Pfam" id="PF01784">
    <property type="entry name" value="DUF34_NIF3"/>
    <property type="match status" value="1"/>
</dbReference>
<feature type="binding site" evidence="4">
    <location>
        <position position="66"/>
    </location>
    <ligand>
        <name>a divalent metal cation</name>
        <dbReference type="ChEBI" id="CHEBI:60240"/>
        <label>1</label>
    </ligand>
</feature>
<proteinExistence type="inferred from homology"/>
<dbReference type="Gene3D" id="3.40.1390.30">
    <property type="entry name" value="NIF3 (NGG1p interacting factor 3)-like"/>
    <property type="match status" value="1"/>
</dbReference>
<sequence>MDVSAKNIIDYLEKMFPPSLAEDYDNVGLLIGDKDKNINKILFTLDVTRDTIDEAIKLGCDMIISHHPLIFTPLKKLRQMNILAV</sequence>
<dbReference type="PANTHER" id="PTHR13799">
    <property type="entry name" value="NGG1 INTERACTING FACTOR 3"/>
    <property type="match status" value="1"/>
</dbReference>
<dbReference type="EMBL" id="CAKP01000062">
    <property type="protein sequence ID" value="CCJ33131.1"/>
    <property type="molecule type" value="Genomic_DNA"/>
</dbReference>
<dbReference type="PANTHER" id="PTHR13799:SF14">
    <property type="entry name" value="GTP CYCLOHYDROLASE 1 TYPE 2 HOMOLOG"/>
    <property type="match status" value="1"/>
</dbReference>
<organism evidence="5 6">
    <name type="scientific">Caloramator australicus RC3</name>
    <dbReference type="NCBI Taxonomy" id="857293"/>
    <lineage>
        <taxon>Bacteria</taxon>
        <taxon>Bacillati</taxon>
        <taxon>Bacillota</taxon>
        <taxon>Clostridia</taxon>
        <taxon>Eubacteriales</taxon>
        <taxon>Clostridiaceae</taxon>
        <taxon>Caloramator</taxon>
    </lineage>
</organism>
<dbReference type="Proteomes" id="UP000007652">
    <property type="component" value="Unassembled WGS sequence"/>
</dbReference>
<accession>I7J4W2</accession>
<evidence type="ECO:0000313" key="5">
    <source>
        <dbReference type="EMBL" id="CCJ33131.1"/>
    </source>
</evidence>
<evidence type="ECO:0000256" key="3">
    <source>
        <dbReference type="ARBA" id="ARBA00022723"/>
    </source>
</evidence>
<evidence type="ECO:0000256" key="1">
    <source>
        <dbReference type="ARBA" id="ARBA00006964"/>
    </source>
</evidence>
<dbReference type="eggNOG" id="COG0327">
    <property type="taxonomic scope" value="Bacteria"/>
</dbReference>
<evidence type="ECO:0000256" key="2">
    <source>
        <dbReference type="ARBA" id="ARBA00022112"/>
    </source>
</evidence>
<dbReference type="GO" id="GO:0046872">
    <property type="term" value="F:metal ion binding"/>
    <property type="evidence" value="ECO:0007669"/>
    <property type="project" value="UniProtKB-KW"/>
</dbReference>
<dbReference type="AlphaFoldDB" id="I7J4W2"/>
<feature type="binding site" evidence="4">
    <location>
        <position position="67"/>
    </location>
    <ligand>
        <name>a divalent metal cation</name>
        <dbReference type="ChEBI" id="CHEBI:60240"/>
        <label>1</label>
    </ligand>
</feature>
<keyword evidence="3 4" id="KW-0479">Metal-binding</keyword>
<dbReference type="OrthoDB" id="9792792at2"/>
<evidence type="ECO:0000313" key="6">
    <source>
        <dbReference type="Proteomes" id="UP000007652"/>
    </source>
</evidence>
<dbReference type="SUPFAM" id="SSF102705">
    <property type="entry name" value="NIF3 (NGG1p interacting factor 3)-like"/>
    <property type="match status" value="1"/>
</dbReference>
<dbReference type="InterPro" id="IPR036069">
    <property type="entry name" value="DUF34/NIF3_sf"/>
</dbReference>
<evidence type="ECO:0000256" key="4">
    <source>
        <dbReference type="PIRSR" id="PIRSR602678-1"/>
    </source>
</evidence>